<feature type="transmembrane region" description="Helical" evidence="1">
    <location>
        <begin position="73"/>
        <end position="94"/>
    </location>
</feature>
<reference evidence="2" key="1">
    <citation type="submission" date="2017-07" db="EMBL/GenBank/DDBJ databases">
        <authorList>
            <person name="Mikheyev A."/>
            <person name="Grau M."/>
        </authorList>
    </citation>
    <scope>NUCLEOTIDE SEQUENCE</scope>
    <source>
        <tissue evidence="2">Venom_gland</tissue>
    </source>
</reference>
<accession>A0A2D4PQT2</accession>
<dbReference type="AlphaFoldDB" id="A0A2D4PQT2"/>
<reference evidence="2" key="2">
    <citation type="submission" date="2017-11" db="EMBL/GenBank/DDBJ databases">
        <title>Coralsnake Venomics: Analyses of Venom Gland Transcriptomes and Proteomes of Six Brazilian Taxa.</title>
        <authorList>
            <person name="Aird S.D."/>
            <person name="Jorge da Silva N."/>
            <person name="Qiu L."/>
            <person name="Villar-Briones A."/>
            <person name="Aparecida-Saddi V."/>
            <person name="Campos-Telles M.P."/>
            <person name="Grau M."/>
            <person name="Mikheyev A.S."/>
        </authorList>
    </citation>
    <scope>NUCLEOTIDE SEQUENCE</scope>
    <source>
        <tissue evidence="2">Venom_gland</tissue>
    </source>
</reference>
<organism evidence="2">
    <name type="scientific">Micrurus surinamensis</name>
    <name type="common">Surinam coral snake</name>
    <dbReference type="NCBI Taxonomy" id="129470"/>
    <lineage>
        <taxon>Eukaryota</taxon>
        <taxon>Metazoa</taxon>
        <taxon>Chordata</taxon>
        <taxon>Craniata</taxon>
        <taxon>Vertebrata</taxon>
        <taxon>Euteleostomi</taxon>
        <taxon>Lepidosauria</taxon>
        <taxon>Squamata</taxon>
        <taxon>Bifurcata</taxon>
        <taxon>Unidentata</taxon>
        <taxon>Episquamata</taxon>
        <taxon>Toxicofera</taxon>
        <taxon>Serpentes</taxon>
        <taxon>Colubroidea</taxon>
        <taxon>Elapidae</taxon>
        <taxon>Elapinae</taxon>
        <taxon>Micrurus</taxon>
    </lineage>
</organism>
<keyword evidence="1" id="KW-1133">Transmembrane helix</keyword>
<evidence type="ECO:0000256" key="1">
    <source>
        <dbReference type="SAM" id="Phobius"/>
    </source>
</evidence>
<evidence type="ECO:0000313" key="2">
    <source>
        <dbReference type="EMBL" id="LAB59828.1"/>
    </source>
</evidence>
<keyword evidence="1" id="KW-0472">Membrane</keyword>
<keyword evidence="1" id="KW-0812">Transmembrane</keyword>
<name>A0A2D4PQT2_MICSU</name>
<protein>
    <submittedName>
        <fullName evidence="2">Uncharacterized protein</fullName>
    </submittedName>
</protein>
<dbReference type="EMBL" id="IACN01080560">
    <property type="protein sequence ID" value="LAB59828.1"/>
    <property type="molecule type" value="Transcribed_RNA"/>
</dbReference>
<proteinExistence type="predicted"/>
<sequence>MDQNSNLPVPPDCLQEKIKGREFGWNLHSCKTPASVVWSLGTVAMRFFGKKMCFFANSVDGKAASVFITVRNFLILPLALVKQGVIGAFIAFAFGEAQSS</sequence>